<evidence type="ECO:0000256" key="1">
    <source>
        <dbReference type="SAM" id="Phobius"/>
    </source>
</evidence>
<reference evidence="2" key="1">
    <citation type="submission" date="2024-05" db="EMBL/GenBank/DDBJ databases">
        <title>Pontimicrobium maritimus sp. nov., isolated form sea water.</title>
        <authorList>
            <person name="Muhammad N."/>
            <person name="Vuong T.Q."/>
            <person name="Han H.L."/>
            <person name="Kim S.-G."/>
        </authorList>
    </citation>
    <scope>NUCLEOTIDE SEQUENCE</scope>
    <source>
        <strain evidence="2">SW4</strain>
    </source>
</reference>
<protein>
    <submittedName>
        <fullName evidence="2">Uncharacterized protein</fullName>
    </submittedName>
</protein>
<accession>A0AAU7BUD0</accession>
<keyword evidence="1" id="KW-1133">Transmembrane helix</keyword>
<keyword evidence="1" id="KW-0812">Transmembrane</keyword>
<dbReference type="RefSeq" id="WP_347924540.1">
    <property type="nucleotide sequence ID" value="NZ_CP157199.1"/>
</dbReference>
<organism evidence="2">
    <name type="scientific">Pontimicrobium sp. SW4</name>
    <dbReference type="NCBI Taxonomy" id="3153519"/>
    <lineage>
        <taxon>Bacteria</taxon>
        <taxon>Pseudomonadati</taxon>
        <taxon>Bacteroidota</taxon>
        <taxon>Flavobacteriia</taxon>
        <taxon>Flavobacteriales</taxon>
        <taxon>Flavobacteriaceae</taxon>
        <taxon>Pontimicrobium</taxon>
    </lineage>
</organism>
<sequence length="203" mass="23744">MIKFFRHIRKSLIIKNKTGKYFKYAIGEIALVMIGILLALQINNWNEDKKTAKIIEKTLERIEIEIKTNQKQINDVYQYHIMVSDTLNKISMPTTEEEAGETLKFWKGLQIPRLQEAAFQTAIQNGIGKDINIELLESLNALYTSQTTYNEFSKTASLGLYNMDFSNLKNFKQIVTFLNMIMVDLYYFETDLKQRFNDCLKEI</sequence>
<gene>
    <name evidence="2" type="ORF">ABGB03_02425</name>
</gene>
<evidence type="ECO:0000313" key="2">
    <source>
        <dbReference type="EMBL" id="XBG61767.1"/>
    </source>
</evidence>
<dbReference type="EMBL" id="CP157199">
    <property type="protein sequence ID" value="XBG61767.1"/>
    <property type="molecule type" value="Genomic_DNA"/>
</dbReference>
<feature type="transmembrane region" description="Helical" evidence="1">
    <location>
        <begin position="21"/>
        <end position="40"/>
    </location>
</feature>
<keyword evidence="1" id="KW-0472">Membrane</keyword>
<proteinExistence type="predicted"/>
<name>A0AAU7BUD0_9FLAO</name>
<dbReference type="AlphaFoldDB" id="A0AAU7BUD0"/>